<evidence type="ECO:0000313" key="3">
    <source>
        <dbReference type="Proteomes" id="UP001302321"/>
    </source>
</evidence>
<feature type="region of interest" description="Disordered" evidence="1">
    <location>
        <begin position="46"/>
        <end position="92"/>
    </location>
</feature>
<proteinExistence type="predicted"/>
<reference evidence="2" key="2">
    <citation type="submission" date="2023-05" db="EMBL/GenBank/DDBJ databases">
        <authorList>
            <consortium name="Lawrence Berkeley National Laboratory"/>
            <person name="Steindorff A."/>
            <person name="Hensen N."/>
            <person name="Bonometti L."/>
            <person name="Westerberg I."/>
            <person name="Brannstrom I.O."/>
            <person name="Guillou S."/>
            <person name="Cros-Aarteil S."/>
            <person name="Calhoun S."/>
            <person name="Haridas S."/>
            <person name="Kuo A."/>
            <person name="Mondo S."/>
            <person name="Pangilinan J."/>
            <person name="Riley R."/>
            <person name="Labutti K."/>
            <person name="Andreopoulos B."/>
            <person name="Lipzen A."/>
            <person name="Chen C."/>
            <person name="Yanf M."/>
            <person name="Daum C."/>
            <person name="Ng V."/>
            <person name="Clum A."/>
            <person name="Ohm R."/>
            <person name="Martin F."/>
            <person name="Silar P."/>
            <person name="Natvig D."/>
            <person name="Lalanne C."/>
            <person name="Gautier V."/>
            <person name="Ament-Velasquez S.L."/>
            <person name="Kruys A."/>
            <person name="Hutchinson M.I."/>
            <person name="Powell A.J."/>
            <person name="Barry K."/>
            <person name="Miller A.N."/>
            <person name="Grigoriev I.V."/>
            <person name="Debuchy R."/>
            <person name="Gladieux P."/>
            <person name="Thoren M.H."/>
            <person name="Johannesson H."/>
        </authorList>
    </citation>
    <scope>NUCLEOTIDE SEQUENCE</scope>
    <source>
        <strain evidence="2">CBS 892.96</strain>
    </source>
</reference>
<protein>
    <submittedName>
        <fullName evidence="2">Uncharacterized protein</fullName>
    </submittedName>
</protein>
<name>A0AAN7A9V5_9PEZI</name>
<feature type="compositionally biased region" description="Pro residues" evidence="1">
    <location>
        <begin position="55"/>
        <end position="64"/>
    </location>
</feature>
<keyword evidence="3" id="KW-1185">Reference proteome</keyword>
<accession>A0AAN7A9V5</accession>
<evidence type="ECO:0000256" key="1">
    <source>
        <dbReference type="SAM" id="MobiDB-lite"/>
    </source>
</evidence>
<reference evidence="2" key="1">
    <citation type="journal article" date="2023" name="Mol. Phylogenet. Evol.">
        <title>Genome-scale phylogeny and comparative genomics of the fungal order Sordariales.</title>
        <authorList>
            <person name="Hensen N."/>
            <person name="Bonometti L."/>
            <person name="Westerberg I."/>
            <person name="Brannstrom I.O."/>
            <person name="Guillou S."/>
            <person name="Cros-Aarteil S."/>
            <person name="Calhoun S."/>
            <person name="Haridas S."/>
            <person name="Kuo A."/>
            <person name="Mondo S."/>
            <person name="Pangilinan J."/>
            <person name="Riley R."/>
            <person name="LaButti K."/>
            <person name="Andreopoulos B."/>
            <person name="Lipzen A."/>
            <person name="Chen C."/>
            <person name="Yan M."/>
            <person name="Daum C."/>
            <person name="Ng V."/>
            <person name="Clum A."/>
            <person name="Steindorff A."/>
            <person name="Ohm R.A."/>
            <person name="Martin F."/>
            <person name="Silar P."/>
            <person name="Natvig D.O."/>
            <person name="Lalanne C."/>
            <person name="Gautier V."/>
            <person name="Ament-Velasquez S.L."/>
            <person name="Kruys A."/>
            <person name="Hutchinson M.I."/>
            <person name="Powell A.J."/>
            <person name="Barry K."/>
            <person name="Miller A.N."/>
            <person name="Grigoriev I.V."/>
            <person name="Debuchy R."/>
            <person name="Gladieux P."/>
            <person name="Hiltunen Thoren M."/>
            <person name="Johannesson H."/>
        </authorList>
    </citation>
    <scope>NUCLEOTIDE SEQUENCE</scope>
    <source>
        <strain evidence="2">CBS 892.96</strain>
    </source>
</reference>
<organism evidence="2 3">
    <name type="scientific">Triangularia setosa</name>
    <dbReference type="NCBI Taxonomy" id="2587417"/>
    <lineage>
        <taxon>Eukaryota</taxon>
        <taxon>Fungi</taxon>
        <taxon>Dikarya</taxon>
        <taxon>Ascomycota</taxon>
        <taxon>Pezizomycotina</taxon>
        <taxon>Sordariomycetes</taxon>
        <taxon>Sordariomycetidae</taxon>
        <taxon>Sordariales</taxon>
        <taxon>Podosporaceae</taxon>
        <taxon>Triangularia</taxon>
    </lineage>
</organism>
<dbReference type="Proteomes" id="UP001302321">
    <property type="component" value="Unassembled WGS sequence"/>
</dbReference>
<dbReference type="EMBL" id="MU866155">
    <property type="protein sequence ID" value="KAK4177787.1"/>
    <property type="molecule type" value="Genomic_DNA"/>
</dbReference>
<gene>
    <name evidence="2" type="ORF">QBC36DRAFT_370796</name>
</gene>
<sequence length="406" mass="45301">MDIIQDDFASLDLISQPTSPIISYPPANHDRLARIMEIRRLESPALHSPKYHNPSTPPSSPPPLLSTSSSSSSPGTPGSSPPSQLSPPPQFPQFSLFPGEIQNLIWDHATSLFSAPTSRPGIHFLLQPTLLHHPLPPSPTQPFAPFQLSTPWLSNDLDLIPTRDSFALNLAHLLITCRASRAAVLRNNASYPFTHERTILRSFPQKPSFFLSPCKSVDLSLDLKRDLICLTAANASCDEVRQMLDHTDGNHFIFTTARKFAVRYGTGWELPSMGPFQHDRRCPTGWMGMRGGGRPGFCSRCVGRLIERFGRLEEVWVLVDLDDDKGWKRAGGWGRKREFEGWDRRYFAVEGVVPVGEGGNGGNGGVVEEGLEVLERVKSNLKDPRYYHMPWVSQLKFGLLGWEKLS</sequence>
<feature type="compositionally biased region" description="Low complexity" evidence="1">
    <location>
        <begin position="65"/>
        <end position="83"/>
    </location>
</feature>
<comment type="caution">
    <text evidence="2">The sequence shown here is derived from an EMBL/GenBank/DDBJ whole genome shotgun (WGS) entry which is preliminary data.</text>
</comment>
<dbReference type="AlphaFoldDB" id="A0AAN7A9V5"/>
<evidence type="ECO:0000313" key="2">
    <source>
        <dbReference type="EMBL" id="KAK4177787.1"/>
    </source>
</evidence>